<sequence length="66" mass="7674">MTQTEFIRTFNAFPAKDRLAIAKKIQLQMADELFDELDAELPDVEISMSEIQKEINAFRNAQKKKN</sequence>
<dbReference type="RefSeq" id="WP_114067498.1">
    <property type="nucleotide sequence ID" value="NZ_CP030850.1"/>
</dbReference>
<dbReference type="AlphaFoldDB" id="A0A344TJ95"/>
<dbReference type="EMBL" id="CP030850">
    <property type="protein sequence ID" value="AXE18716.1"/>
    <property type="molecule type" value="Genomic_DNA"/>
</dbReference>
<dbReference type="Proteomes" id="UP000251993">
    <property type="component" value="Chromosome"/>
</dbReference>
<keyword evidence="2" id="KW-1185">Reference proteome</keyword>
<evidence type="ECO:0000313" key="1">
    <source>
        <dbReference type="EMBL" id="AXE18716.1"/>
    </source>
</evidence>
<proteinExistence type="predicted"/>
<gene>
    <name evidence="1" type="ORF">DR864_13625</name>
</gene>
<dbReference type="KEGG" id="run:DR864_13625"/>
<name>A0A344TJ95_9BACT</name>
<accession>A0A344TJ95</accession>
<reference evidence="1 2" key="1">
    <citation type="submission" date="2018-07" db="EMBL/GenBank/DDBJ databases">
        <title>Genome sequencing of Runella.</title>
        <authorList>
            <person name="Baek M.-G."/>
            <person name="Yi H."/>
        </authorList>
    </citation>
    <scope>NUCLEOTIDE SEQUENCE [LARGE SCALE GENOMIC DNA]</scope>
    <source>
        <strain evidence="1 2">HYN0085</strain>
    </source>
</reference>
<protein>
    <submittedName>
        <fullName evidence="1">Uncharacterized protein</fullName>
    </submittedName>
</protein>
<dbReference type="OrthoDB" id="965118at2"/>
<organism evidence="1 2">
    <name type="scientific">Runella rosea</name>
    <dbReference type="NCBI Taxonomy" id="2259595"/>
    <lineage>
        <taxon>Bacteria</taxon>
        <taxon>Pseudomonadati</taxon>
        <taxon>Bacteroidota</taxon>
        <taxon>Cytophagia</taxon>
        <taxon>Cytophagales</taxon>
        <taxon>Spirosomataceae</taxon>
        <taxon>Runella</taxon>
    </lineage>
</organism>
<evidence type="ECO:0000313" key="2">
    <source>
        <dbReference type="Proteomes" id="UP000251993"/>
    </source>
</evidence>